<accession>A0ABY6NQY2</accession>
<keyword evidence="1" id="KW-0732">Signal</keyword>
<proteinExistence type="predicted"/>
<name>A0ABY6NQY2_9FLAO</name>
<dbReference type="RefSeq" id="WP_265163648.1">
    <property type="nucleotide sequence ID" value="NZ_CP069620.1"/>
</dbReference>
<evidence type="ECO:0000313" key="2">
    <source>
        <dbReference type="EMBL" id="UZH55297.1"/>
    </source>
</evidence>
<keyword evidence="3" id="KW-1185">Reference proteome</keyword>
<sequence>MNKYLLLPILLFSAALSAQDLFNTQNLNVSFNELKATAYSKDSTANAFYIYEDGYSRFESSGDYNLLTDYKAKIKILNKEGFPHASVQIKLFKGKNGEEKIHKLKATTYYLENGKQQVRNLDPALIYTEENPEYNIVKFTFPSVQPGAVLVYSYQKESPYYFNFETWWFQESIPKIYSRYLADIPGNYRYHIKKIGEQPLDVENNEIQRDCFSIQGVAGQADCSRSEYVMKNIPAFKEEEYLTSKFNFISRIEYELEEVLYPDGRVKKFTKSWKDVDRELKNDNDLGKQLRKTKWVREVLPESISSKANNLEKAQEIFEFVKSNYKWNGDYQIYRNVSIKELLEEKTGNVSAINILLHNLYIEEGFNVLPVLSSTRQNGMPTQLYPVLSEFNYLMVQLEIDGKTFLLDATEKNTEFGVIPFRTLNKYGRLLDFENGSSWIDIEPEVYSTITIQDSIKLNSNGTTTGNSIHNFSGYHALAVRNKLDEIQPEEIFQSLTNANSHTRSLIAVPENVENQVNITFNLHNSSQKINDLIYVNPFSFKFFKENPFKLKERTYPIDFGYKDIYTYNISLVIPETYEFVEFPENRRIILPEKGGSLQFLTQKVNDHSAMIHCRVSFPHSVYSAGFYPYFQKFFSELLNIQEQSIILVREKKKT</sequence>
<dbReference type="Proteomes" id="UP001163981">
    <property type="component" value="Chromosome"/>
</dbReference>
<reference evidence="2" key="1">
    <citation type="submission" date="2021-02" db="EMBL/GenBank/DDBJ databases">
        <title>Salinimicrobium sp. nov. isolated from seawater in Tongyeong, Republic of Korea.</title>
        <authorList>
            <person name="Lee S.-J."/>
        </authorList>
    </citation>
    <scope>NUCLEOTIDE SEQUENCE</scope>
    <source>
        <strain evidence="2">HN-2-9-2</strain>
    </source>
</reference>
<feature type="signal peptide" evidence="1">
    <location>
        <begin position="1"/>
        <end position="18"/>
    </location>
</feature>
<dbReference type="Gene3D" id="3.10.620.30">
    <property type="match status" value="1"/>
</dbReference>
<organism evidence="2 3">
    <name type="scientific">Salinimicrobium tongyeongense</name>
    <dbReference type="NCBI Taxonomy" id="2809707"/>
    <lineage>
        <taxon>Bacteria</taxon>
        <taxon>Pseudomonadati</taxon>
        <taxon>Bacteroidota</taxon>
        <taxon>Flavobacteriia</taxon>
        <taxon>Flavobacteriales</taxon>
        <taxon>Flavobacteriaceae</taxon>
        <taxon>Salinimicrobium</taxon>
    </lineage>
</organism>
<dbReference type="Gene3D" id="2.60.120.1130">
    <property type="match status" value="1"/>
</dbReference>
<evidence type="ECO:0000256" key="1">
    <source>
        <dbReference type="SAM" id="SignalP"/>
    </source>
</evidence>
<dbReference type="Gene3D" id="2.60.40.3140">
    <property type="match status" value="1"/>
</dbReference>
<protein>
    <submittedName>
        <fullName evidence="2">DUF3857 domain-containing protein</fullName>
    </submittedName>
</protein>
<feature type="chain" id="PRO_5047273193" evidence="1">
    <location>
        <begin position="19"/>
        <end position="655"/>
    </location>
</feature>
<evidence type="ECO:0000313" key="3">
    <source>
        <dbReference type="Proteomes" id="UP001163981"/>
    </source>
</evidence>
<dbReference type="EMBL" id="CP069620">
    <property type="protein sequence ID" value="UZH55297.1"/>
    <property type="molecule type" value="Genomic_DNA"/>
</dbReference>
<gene>
    <name evidence="2" type="ORF">JRG66_15330</name>
</gene>